<organism evidence="1 2">
    <name type="scientific">Pseudomonas soli</name>
    <dbReference type="NCBI Taxonomy" id="1306993"/>
    <lineage>
        <taxon>Bacteria</taxon>
        <taxon>Pseudomonadati</taxon>
        <taxon>Pseudomonadota</taxon>
        <taxon>Gammaproteobacteria</taxon>
        <taxon>Pseudomonadales</taxon>
        <taxon>Pseudomonadaceae</taxon>
        <taxon>Pseudomonas</taxon>
    </lineage>
</organism>
<accession>A0A1H9E6T1</accession>
<dbReference type="RefSeq" id="WP_023632462.1">
    <property type="nucleotide sequence ID" value="NZ_CP009365.1"/>
</dbReference>
<reference evidence="1 2" key="1">
    <citation type="submission" date="2016-10" db="EMBL/GenBank/DDBJ databases">
        <authorList>
            <person name="de Groot N.N."/>
        </authorList>
    </citation>
    <scope>NUCLEOTIDE SEQUENCE [LARGE SCALE GENOMIC DNA]</scope>
    <source>
        <strain evidence="1 2">LMG 27941</strain>
    </source>
</reference>
<gene>
    <name evidence="1" type="ORF">SAMN05216230_102191</name>
</gene>
<sequence length="105" mass="11577">MTTDRLSLLQFEHLSLKPAAASQFALSLKELEQLTLPERYAFRAAHYLGDLAEAENSQQLAVAKDQGIGFTQGLLTAAAIEDVLAKRLIEVFNNASERAHKLLPQ</sequence>
<dbReference type="KEGG" id="pmos:O165_005285"/>
<evidence type="ECO:0000313" key="1">
    <source>
        <dbReference type="EMBL" id="SEQ21444.1"/>
    </source>
</evidence>
<dbReference type="Proteomes" id="UP000199221">
    <property type="component" value="Unassembled WGS sequence"/>
</dbReference>
<protein>
    <submittedName>
        <fullName evidence="1">Uncharacterized protein</fullName>
    </submittedName>
</protein>
<dbReference type="EMBL" id="FOEQ01000002">
    <property type="protein sequence ID" value="SEQ21444.1"/>
    <property type="molecule type" value="Genomic_DNA"/>
</dbReference>
<proteinExistence type="predicted"/>
<name>A0A1H9E6T1_9PSED</name>
<evidence type="ECO:0000313" key="2">
    <source>
        <dbReference type="Proteomes" id="UP000199221"/>
    </source>
</evidence>
<dbReference type="AlphaFoldDB" id="A0A1H9E6T1"/>